<gene>
    <name evidence="1" type="ORF">S01H1_57797</name>
</gene>
<dbReference type="AlphaFoldDB" id="X0WQT2"/>
<evidence type="ECO:0000313" key="1">
    <source>
        <dbReference type="EMBL" id="GAG15041.1"/>
    </source>
</evidence>
<organism evidence="1">
    <name type="scientific">marine sediment metagenome</name>
    <dbReference type="NCBI Taxonomy" id="412755"/>
    <lineage>
        <taxon>unclassified sequences</taxon>
        <taxon>metagenomes</taxon>
        <taxon>ecological metagenomes</taxon>
    </lineage>
</organism>
<dbReference type="EMBL" id="BARS01037718">
    <property type="protein sequence ID" value="GAG15041.1"/>
    <property type="molecule type" value="Genomic_DNA"/>
</dbReference>
<accession>X0WQT2</accession>
<reference evidence="1" key="1">
    <citation type="journal article" date="2014" name="Front. Microbiol.">
        <title>High frequency of phylogenetically diverse reductive dehalogenase-homologous genes in deep subseafloor sedimentary metagenomes.</title>
        <authorList>
            <person name="Kawai M."/>
            <person name="Futagami T."/>
            <person name="Toyoda A."/>
            <person name="Takaki Y."/>
            <person name="Nishi S."/>
            <person name="Hori S."/>
            <person name="Arai W."/>
            <person name="Tsubouchi T."/>
            <person name="Morono Y."/>
            <person name="Uchiyama I."/>
            <person name="Ito T."/>
            <person name="Fujiyama A."/>
            <person name="Inagaki F."/>
            <person name="Takami H."/>
        </authorList>
    </citation>
    <scope>NUCLEOTIDE SEQUENCE</scope>
    <source>
        <strain evidence="1">Expedition CK06-06</strain>
    </source>
</reference>
<proteinExistence type="predicted"/>
<protein>
    <recommendedName>
        <fullName evidence="2">Bacterial spore germination immunoglobulin-like domain-containing protein</fullName>
    </recommendedName>
</protein>
<comment type="caution">
    <text evidence="1">The sequence shown here is derived from an EMBL/GenBank/DDBJ whole genome shotgun (WGS) entry which is preliminary data.</text>
</comment>
<evidence type="ECO:0008006" key="2">
    <source>
        <dbReference type="Google" id="ProtNLM"/>
    </source>
</evidence>
<feature type="non-terminal residue" evidence="1">
    <location>
        <position position="1"/>
    </location>
</feature>
<sequence length="69" mass="7370">VEVYDSEGALVGMEPLIVDAPEMGQPGTFSVDVTYEVVWEGPGRIVVVDALPVFNGIGHIASVEVFLRP</sequence>
<name>X0WQT2_9ZZZZ</name>